<sequence>MNQKYAPGTVIRSNKYSNLDGLILHGQQILEIPDSNQSLSNIQDFIDFARDNYDIEIRFRPE</sequence>
<name>A0AAU7BPN4_9FLAO</name>
<proteinExistence type="predicted"/>
<dbReference type="AlphaFoldDB" id="A0AAU7BPN4"/>
<protein>
    <submittedName>
        <fullName evidence="1">Uncharacterized protein</fullName>
    </submittedName>
</protein>
<evidence type="ECO:0000313" key="1">
    <source>
        <dbReference type="EMBL" id="XBG59879.1"/>
    </source>
</evidence>
<organism evidence="1">
    <name type="scientific">Pontimicrobium sp. SW4</name>
    <dbReference type="NCBI Taxonomy" id="3153519"/>
    <lineage>
        <taxon>Bacteria</taxon>
        <taxon>Pseudomonadati</taxon>
        <taxon>Bacteroidota</taxon>
        <taxon>Flavobacteriia</taxon>
        <taxon>Flavobacteriales</taxon>
        <taxon>Flavobacteriaceae</taxon>
        <taxon>Pontimicrobium</taxon>
    </lineage>
</organism>
<reference evidence="1" key="1">
    <citation type="submission" date="2024-05" db="EMBL/GenBank/DDBJ databases">
        <title>Pontimicrobium maritimus sp. nov., isolated form sea water.</title>
        <authorList>
            <person name="Muhammad N."/>
            <person name="Vuong T.Q."/>
            <person name="Han H.L."/>
            <person name="Kim S.-G."/>
        </authorList>
    </citation>
    <scope>NUCLEOTIDE SEQUENCE</scope>
    <source>
        <strain evidence="1">SW4</strain>
    </source>
</reference>
<accession>A0AAU7BPN4</accession>
<dbReference type="RefSeq" id="WP_347921814.1">
    <property type="nucleotide sequence ID" value="NZ_CP157199.1"/>
</dbReference>
<dbReference type="EMBL" id="CP157199">
    <property type="protein sequence ID" value="XBG59879.1"/>
    <property type="molecule type" value="Genomic_DNA"/>
</dbReference>
<gene>
    <name evidence="1" type="ORF">ABGB03_08385</name>
</gene>